<protein>
    <submittedName>
        <fullName evidence="3">DUF4880 domain-containing protein</fullName>
    </submittedName>
</protein>
<dbReference type="EMBL" id="JABBGA010000031">
    <property type="protein sequence ID" value="NML28620.1"/>
    <property type="molecule type" value="Genomic_DNA"/>
</dbReference>
<dbReference type="AlphaFoldDB" id="A0A848GB55"/>
<dbReference type="InterPro" id="IPR006860">
    <property type="entry name" value="FecR"/>
</dbReference>
<reference evidence="3 4" key="1">
    <citation type="submission" date="2020-04" db="EMBL/GenBank/DDBJ databases">
        <title>Zoogloea sp. G-4-1-14 isolated from soil.</title>
        <authorList>
            <person name="Dahal R.H."/>
        </authorList>
    </citation>
    <scope>NUCLEOTIDE SEQUENCE [LARGE SCALE GENOMIC DNA]</scope>
    <source>
        <strain evidence="3 4">G-4-1-14</strain>
    </source>
</reference>
<evidence type="ECO:0000259" key="2">
    <source>
        <dbReference type="Pfam" id="PF16220"/>
    </source>
</evidence>
<organism evidence="3 4">
    <name type="scientific">Zoogloea dura</name>
    <dbReference type="NCBI Taxonomy" id="2728840"/>
    <lineage>
        <taxon>Bacteria</taxon>
        <taxon>Pseudomonadati</taxon>
        <taxon>Pseudomonadota</taxon>
        <taxon>Betaproteobacteria</taxon>
        <taxon>Rhodocyclales</taxon>
        <taxon>Zoogloeaceae</taxon>
        <taxon>Zoogloea</taxon>
    </lineage>
</organism>
<sequence>MLSLPVAAGRMSLRSPAPARDEREAIRAAAAWYARLASGKPDDALRQAWSGWLAASELHRQAWQRVEAVCGQFGQLPGPLAGPALRGVSGRRRAILNGLLLLGAAAPLAWQLERSQALGSWQAAQQTRVGERRPLSLADGSLLVMDTDSALDLAFDARQRLIHLHQGRILVTTAGASRLAAEYRDSPLRVRTRHGEVEALGTRFVVRTGSEASQVAVLEARVRVTPAAGSRTGVLLEAGQQLDFGIQEVGDARRAAPAASAWTDGSLVAVDMPLGQWVAELGRYRRGILRCDPAIAGLRVSGAYPLDDTDQALRMLVDTFPVRSVLRTRYWVSIEAA</sequence>
<name>A0A848GB55_9RHOO</name>
<evidence type="ECO:0000259" key="1">
    <source>
        <dbReference type="Pfam" id="PF04773"/>
    </source>
</evidence>
<dbReference type="PANTHER" id="PTHR30273:SF2">
    <property type="entry name" value="PROTEIN FECR"/>
    <property type="match status" value="1"/>
</dbReference>
<feature type="domain" description="FecR N-terminal" evidence="2">
    <location>
        <begin position="27"/>
        <end position="69"/>
    </location>
</feature>
<gene>
    <name evidence="3" type="ORF">HHL15_22925</name>
</gene>
<comment type="caution">
    <text evidence="3">The sequence shown here is derived from an EMBL/GenBank/DDBJ whole genome shotgun (WGS) entry which is preliminary data.</text>
</comment>
<feature type="domain" description="FecR protein" evidence="1">
    <location>
        <begin position="126"/>
        <end position="223"/>
    </location>
</feature>
<dbReference type="GO" id="GO:0016989">
    <property type="term" value="F:sigma factor antagonist activity"/>
    <property type="evidence" value="ECO:0007669"/>
    <property type="project" value="TreeGrafter"/>
</dbReference>
<dbReference type="Gene3D" id="2.60.120.1440">
    <property type="match status" value="1"/>
</dbReference>
<keyword evidence="4" id="KW-1185">Reference proteome</keyword>
<evidence type="ECO:0000313" key="3">
    <source>
        <dbReference type="EMBL" id="NML28620.1"/>
    </source>
</evidence>
<dbReference type="InterPro" id="IPR012373">
    <property type="entry name" value="Ferrdict_sens_TM"/>
</dbReference>
<evidence type="ECO:0000313" key="4">
    <source>
        <dbReference type="Proteomes" id="UP000580043"/>
    </source>
</evidence>
<dbReference type="InterPro" id="IPR032623">
    <property type="entry name" value="FecR_N"/>
</dbReference>
<dbReference type="Proteomes" id="UP000580043">
    <property type="component" value="Unassembled WGS sequence"/>
</dbReference>
<proteinExistence type="predicted"/>
<dbReference type="PANTHER" id="PTHR30273">
    <property type="entry name" value="PERIPLASMIC SIGNAL SENSOR AND SIGMA FACTOR ACTIVATOR FECR-RELATED"/>
    <property type="match status" value="1"/>
</dbReference>
<accession>A0A848GB55</accession>
<dbReference type="Pfam" id="PF16220">
    <property type="entry name" value="DUF4880"/>
    <property type="match status" value="1"/>
</dbReference>
<dbReference type="PIRSF" id="PIRSF018266">
    <property type="entry name" value="FecR"/>
    <property type="match status" value="1"/>
</dbReference>
<dbReference type="Pfam" id="PF04773">
    <property type="entry name" value="FecR"/>
    <property type="match status" value="1"/>
</dbReference>